<dbReference type="InterPro" id="IPR001789">
    <property type="entry name" value="Sig_transdc_resp-reg_receiver"/>
</dbReference>
<keyword evidence="5" id="KW-1185">Reference proteome</keyword>
<dbReference type="PANTHER" id="PTHR44591">
    <property type="entry name" value="STRESS RESPONSE REGULATOR PROTEIN 1"/>
    <property type="match status" value="1"/>
</dbReference>
<dbReference type="InterPro" id="IPR011006">
    <property type="entry name" value="CheY-like_superfamily"/>
</dbReference>
<proteinExistence type="predicted"/>
<evidence type="ECO:0000256" key="2">
    <source>
        <dbReference type="PROSITE-ProRule" id="PRU00169"/>
    </source>
</evidence>
<comment type="caution">
    <text evidence="4">The sequence shown here is derived from an EMBL/GenBank/DDBJ whole genome shotgun (WGS) entry which is preliminary data.</text>
</comment>
<dbReference type="PANTHER" id="PTHR44591:SF3">
    <property type="entry name" value="RESPONSE REGULATORY DOMAIN-CONTAINING PROTEIN"/>
    <property type="match status" value="1"/>
</dbReference>
<accession>A0A3A8ASR4</accession>
<dbReference type="RefSeq" id="WP_121167792.1">
    <property type="nucleotide sequence ID" value="NZ_RAPE01000003.1"/>
</dbReference>
<name>A0A3A8ASR4_9RHOB</name>
<protein>
    <submittedName>
        <fullName evidence="4">Response regulator</fullName>
    </submittedName>
</protein>
<organism evidence="4 5">
    <name type="scientific">Roseovarius spongiae</name>
    <dbReference type="NCBI Taxonomy" id="2320272"/>
    <lineage>
        <taxon>Bacteria</taxon>
        <taxon>Pseudomonadati</taxon>
        <taxon>Pseudomonadota</taxon>
        <taxon>Alphaproteobacteria</taxon>
        <taxon>Rhodobacterales</taxon>
        <taxon>Roseobacteraceae</taxon>
        <taxon>Roseovarius</taxon>
    </lineage>
</organism>
<sequence length="341" mass="38596">METDEMRILLVDDDPILRDLLATSLGREGFLNVTSACSAEQAVELVDSASEAFDCFLLDIMLEGMNGIELCRRLRQRVEYRIAPIIMITSNRAKAFMDRAFTAGATDFLRKPLDQAEVAGRIRTAMLLVEVMRQEQRGRQALQTLMANAGEFDLIDTTQRLCFPDVSDMLDYFEFENRFLRLKEGQYQMNLIRLQLEDPDELCQRHSRADILKLIHAISANVGKAIQVRRLWFAYIGAGRFIFCTIGPTGLASPAIPDRIREVAREAAHKITLEGNPEVRISVQPLSERRIISRQAALSIIRKEFDIVSRASAASLPTIDIIENHLFAKIDNIFSAADYNE</sequence>
<feature type="modified residue" description="4-aspartylphosphate" evidence="2">
    <location>
        <position position="59"/>
    </location>
</feature>
<gene>
    <name evidence="4" type="ORF">D6850_13575</name>
</gene>
<dbReference type="EMBL" id="RAPE01000003">
    <property type="protein sequence ID" value="RKF14187.1"/>
    <property type="molecule type" value="Genomic_DNA"/>
</dbReference>
<dbReference type="Gene3D" id="3.40.50.2300">
    <property type="match status" value="1"/>
</dbReference>
<dbReference type="InterPro" id="IPR050595">
    <property type="entry name" value="Bact_response_regulator"/>
</dbReference>
<evidence type="ECO:0000256" key="1">
    <source>
        <dbReference type="ARBA" id="ARBA00022553"/>
    </source>
</evidence>
<evidence type="ECO:0000313" key="5">
    <source>
        <dbReference type="Proteomes" id="UP000281128"/>
    </source>
</evidence>
<feature type="domain" description="Response regulatory" evidence="3">
    <location>
        <begin position="7"/>
        <end position="126"/>
    </location>
</feature>
<dbReference type="OrthoDB" id="7326651at2"/>
<dbReference type="AlphaFoldDB" id="A0A3A8ASR4"/>
<dbReference type="Proteomes" id="UP000281128">
    <property type="component" value="Unassembled WGS sequence"/>
</dbReference>
<evidence type="ECO:0000313" key="4">
    <source>
        <dbReference type="EMBL" id="RKF14187.1"/>
    </source>
</evidence>
<dbReference type="GO" id="GO:0000160">
    <property type="term" value="P:phosphorelay signal transduction system"/>
    <property type="evidence" value="ECO:0007669"/>
    <property type="project" value="InterPro"/>
</dbReference>
<reference evidence="4 5" key="1">
    <citation type="submission" date="2018-09" db="EMBL/GenBank/DDBJ databases">
        <title>Roseovarius spongiae sp. nov., isolated from a marine sponge.</title>
        <authorList>
            <person name="Zhuang L."/>
            <person name="Luo L."/>
        </authorList>
    </citation>
    <scope>NUCLEOTIDE SEQUENCE [LARGE SCALE GENOMIC DNA]</scope>
    <source>
        <strain evidence="4 5">HN-E21</strain>
    </source>
</reference>
<keyword evidence="1 2" id="KW-0597">Phosphoprotein</keyword>
<dbReference type="Pfam" id="PF00072">
    <property type="entry name" value="Response_reg"/>
    <property type="match status" value="1"/>
</dbReference>
<evidence type="ECO:0000259" key="3">
    <source>
        <dbReference type="PROSITE" id="PS50110"/>
    </source>
</evidence>
<dbReference type="SMART" id="SM00448">
    <property type="entry name" value="REC"/>
    <property type="match status" value="1"/>
</dbReference>
<dbReference type="PROSITE" id="PS50110">
    <property type="entry name" value="RESPONSE_REGULATORY"/>
    <property type="match status" value="1"/>
</dbReference>
<dbReference type="SUPFAM" id="SSF52172">
    <property type="entry name" value="CheY-like"/>
    <property type="match status" value="1"/>
</dbReference>